<keyword evidence="6 17" id="KW-0732">Signal</keyword>
<evidence type="ECO:0000313" key="21">
    <source>
        <dbReference type="EMBL" id="KMZ69294.1"/>
    </source>
</evidence>
<evidence type="ECO:0000256" key="10">
    <source>
        <dbReference type="ARBA" id="ARBA00023157"/>
    </source>
</evidence>
<dbReference type="EMBL" id="LFYR01000781">
    <property type="protein sequence ID" value="KMZ69294.1"/>
    <property type="molecule type" value="Genomic_DNA"/>
</dbReference>
<dbReference type="CDD" id="cd00028">
    <property type="entry name" value="B_lectin"/>
    <property type="match status" value="1"/>
</dbReference>
<organism evidence="21 22">
    <name type="scientific">Zostera marina</name>
    <name type="common">Eelgrass</name>
    <dbReference type="NCBI Taxonomy" id="29655"/>
    <lineage>
        <taxon>Eukaryota</taxon>
        <taxon>Viridiplantae</taxon>
        <taxon>Streptophyta</taxon>
        <taxon>Embryophyta</taxon>
        <taxon>Tracheophyta</taxon>
        <taxon>Spermatophyta</taxon>
        <taxon>Magnoliopsida</taxon>
        <taxon>Liliopsida</taxon>
        <taxon>Zosteraceae</taxon>
        <taxon>Zostera</taxon>
    </lineage>
</organism>
<keyword evidence="16" id="KW-1133">Transmembrane helix</keyword>
<dbReference type="SUPFAM" id="SSF56112">
    <property type="entry name" value="Protein kinase-like (PK-like)"/>
    <property type="match status" value="1"/>
</dbReference>
<dbReference type="GO" id="GO:0007165">
    <property type="term" value="P:signal transduction"/>
    <property type="evidence" value="ECO:0000318"/>
    <property type="project" value="GO_Central"/>
</dbReference>
<dbReference type="Gene3D" id="3.30.200.20">
    <property type="entry name" value="Phosphorylase Kinase, domain 1"/>
    <property type="match status" value="1"/>
</dbReference>
<dbReference type="Proteomes" id="UP000036987">
    <property type="component" value="Unassembled WGS sequence"/>
</dbReference>
<keyword evidence="9 14" id="KW-0067">ATP-binding</keyword>
<dbReference type="STRING" id="29655.A0A0K9PK14"/>
<evidence type="ECO:0000256" key="16">
    <source>
        <dbReference type="SAM" id="Phobius"/>
    </source>
</evidence>
<feature type="chain" id="PRO_5005527781" description="Receptor-like serine/threonine-protein kinase" evidence="17">
    <location>
        <begin position="30"/>
        <end position="858"/>
    </location>
</feature>
<evidence type="ECO:0000256" key="1">
    <source>
        <dbReference type="ARBA" id="ARBA00004251"/>
    </source>
</evidence>
<keyword evidence="21" id="KW-0675">Receptor</keyword>
<dbReference type="Pfam" id="PF08276">
    <property type="entry name" value="PAN_2"/>
    <property type="match status" value="1"/>
</dbReference>
<dbReference type="FunFam" id="1.10.510.10:FF:000060">
    <property type="entry name" value="G-type lectin S-receptor-like serine/threonine-protein kinase"/>
    <property type="match status" value="1"/>
</dbReference>
<evidence type="ECO:0000259" key="19">
    <source>
        <dbReference type="PROSITE" id="PS50927"/>
    </source>
</evidence>
<evidence type="ECO:0000256" key="15">
    <source>
        <dbReference type="PROSITE-ProRule" id="PRU10141"/>
    </source>
</evidence>
<reference evidence="22" key="1">
    <citation type="journal article" date="2016" name="Nature">
        <title>The genome of the seagrass Zostera marina reveals angiosperm adaptation to the sea.</title>
        <authorList>
            <person name="Olsen J.L."/>
            <person name="Rouze P."/>
            <person name="Verhelst B."/>
            <person name="Lin Y.-C."/>
            <person name="Bayer T."/>
            <person name="Collen J."/>
            <person name="Dattolo E."/>
            <person name="De Paoli E."/>
            <person name="Dittami S."/>
            <person name="Maumus F."/>
            <person name="Michel G."/>
            <person name="Kersting A."/>
            <person name="Lauritano C."/>
            <person name="Lohaus R."/>
            <person name="Toepel M."/>
            <person name="Tonon T."/>
            <person name="Vanneste K."/>
            <person name="Amirebrahimi M."/>
            <person name="Brakel J."/>
            <person name="Bostroem C."/>
            <person name="Chovatia M."/>
            <person name="Grimwood J."/>
            <person name="Jenkins J.W."/>
            <person name="Jueterbock A."/>
            <person name="Mraz A."/>
            <person name="Stam W.T."/>
            <person name="Tice H."/>
            <person name="Bornberg-Bauer E."/>
            <person name="Green P.J."/>
            <person name="Pearson G.A."/>
            <person name="Procaccini G."/>
            <person name="Duarte C.M."/>
            <person name="Schmutz J."/>
            <person name="Reusch T.B.H."/>
            <person name="Van de Peer Y."/>
        </authorList>
    </citation>
    <scope>NUCLEOTIDE SEQUENCE [LARGE SCALE GENOMIC DNA]</scope>
    <source>
        <strain evidence="22">cv. Finnish</strain>
    </source>
</reference>
<feature type="binding site" evidence="15">
    <location>
        <position position="573"/>
    </location>
    <ligand>
        <name>ATP</name>
        <dbReference type="ChEBI" id="CHEBI:30616"/>
    </ligand>
</feature>
<dbReference type="InterPro" id="IPR000719">
    <property type="entry name" value="Prot_kinase_dom"/>
</dbReference>
<dbReference type="PROSITE" id="PS00108">
    <property type="entry name" value="PROTEIN_KINASE_ST"/>
    <property type="match status" value="1"/>
</dbReference>
<feature type="domain" description="Bulb-type lectin" evidence="19">
    <location>
        <begin position="31"/>
        <end position="174"/>
    </location>
</feature>
<keyword evidence="2" id="KW-1003">Cell membrane</keyword>
<dbReference type="GO" id="GO:0048544">
    <property type="term" value="P:recognition of pollen"/>
    <property type="evidence" value="ECO:0007669"/>
    <property type="project" value="InterPro"/>
</dbReference>
<evidence type="ECO:0000256" key="4">
    <source>
        <dbReference type="ARBA" id="ARBA00022536"/>
    </source>
</evidence>
<evidence type="ECO:0000259" key="20">
    <source>
        <dbReference type="PROSITE" id="PS50948"/>
    </source>
</evidence>
<feature type="transmembrane region" description="Helical" evidence="16">
    <location>
        <begin position="481"/>
        <end position="503"/>
    </location>
</feature>
<comment type="caution">
    <text evidence="21">The sequence shown here is derived from an EMBL/GenBank/DDBJ whole genome shotgun (WGS) entry which is preliminary data.</text>
</comment>
<dbReference type="Pfam" id="PF01453">
    <property type="entry name" value="B_lectin"/>
    <property type="match status" value="1"/>
</dbReference>
<feature type="signal peptide" evidence="17">
    <location>
        <begin position="1"/>
        <end position="29"/>
    </location>
</feature>
<comment type="catalytic activity">
    <reaction evidence="12 14">
        <text>L-threonyl-[protein] + ATP = O-phospho-L-threonyl-[protein] + ADP + H(+)</text>
        <dbReference type="Rhea" id="RHEA:46608"/>
        <dbReference type="Rhea" id="RHEA-COMP:11060"/>
        <dbReference type="Rhea" id="RHEA-COMP:11605"/>
        <dbReference type="ChEBI" id="CHEBI:15378"/>
        <dbReference type="ChEBI" id="CHEBI:30013"/>
        <dbReference type="ChEBI" id="CHEBI:30616"/>
        <dbReference type="ChEBI" id="CHEBI:61977"/>
        <dbReference type="ChEBI" id="CHEBI:456216"/>
        <dbReference type="EC" id="2.7.11.1"/>
    </reaction>
</comment>
<evidence type="ECO:0000256" key="5">
    <source>
        <dbReference type="ARBA" id="ARBA00022679"/>
    </source>
</evidence>
<evidence type="ECO:0000256" key="9">
    <source>
        <dbReference type="ARBA" id="ARBA00022840"/>
    </source>
</evidence>
<evidence type="ECO:0000256" key="13">
    <source>
        <dbReference type="ARBA" id="ARBA00048679"/>
    </source>
</evidence>
<dbReference type="InterPro" id="IPR000858">
    <property type="entry name" value="S_locus_glycoprot_dom"/>
</dbReference>
<comment type="subcellular location">
    <subcellularLocation>
        <location evidence="1">Cell membrane</location>
        <topology evidence="1">Single-pass type I membrane protein</topology>
    </subcellularLocation>
</comment>
<evidence type="ECO:0000256" key="2">
    <source>
        <dbReference type="ARBA" id="ARBA00022475"/>
    </source>
</evidence>
<evidence type="ECO:0000259" key="18">
    <source>
        <dbReference type="PROSITE" id="PS50011"/>
    </source>
</evidence>
<dbReference type="Gene3D" id="1.10.510.10">
    <property type="entry name" value="Transferase(Phosphotransferase) domain 1"/>
    <property type="match status" value="1"/>
</dbReference>
<dbReference type="Gene3D" id="2.90.10.10">
    <property type="entry name" value="Bulb-type lectin domain"/>
    <property type="match status" value="1"/>
</dbReference>
<dbReference type="GO" id="GO:0006955">
    <property type="term" value="P:immune response"/>
    <property type="evidence" value="ECO:0000318"/>
    <property type="project" value="GO_Central"/>
</dbReference>
<keyword evidence="16" id="KW-0812">Transmembrane</keyword>
<feature type="domain" description="Protein kinase" evidence="18">
    <location>
        <begin position="545"/>
        <end position="819"/>
    </location>
</feature>
<evidence type="ECO:0000256" key="3">
    <source>
        <dbReference type="ARBA" id="ARBA00022527"/>
    </source>
</evidence>
<name>A0A0K9PK14_ZOSMR</name>
<dbReference type="AlphaFoldDB" id="A0A0K9PK14"/>
<dbReference type="SUPFAM" id="SSF51110">
    <property type="entry name" value="alpha-D-mannose-specific plant lectins"/>
    <property type="match status" value="1"/>
</dbReference>
<keyword evidence="5 14" id="KW-0808">Transferase</keyword>
<dbReference type="InterPro" id="IPR001480">
    <property type="entry name" value="Bulb-type_lectin_dom"/>
</dbReference>
<dbReference type="GO" id="GO:0051707">
    <property type="term" value="P:response to other organism"/>
    <property type="evidence" value="ECO:0007669"/>
    <property type="project" value="UniProtKB-ARBA"/>
</dbReference>
<comment type="catalytic activity">
    <reaction evidence="13 14">
        <text>L-seryl-[protein] + ATP = O-phospho-L-seryl-[protein] + ADP + H(+)</text>
        <dbReference type="Rhea" id="RHEA:17989"/>
        <dbReference type="Rhea" id="RHEA-COMP:9863"/>
        <dbReference type="Rhea" id="RHEA-COMP:11604"/>
        <dbReference type="ChEBI" id="CHEBI:15378"/>
        <dbReference type="ChEBI" id="CHEBI:29999"/>
        <dbReference type="ChEBI" id="CHEBI:30616"/>
        <dbReference type="ChEBI" id="CHEBI:83421"/>
        <dbReference type="ChEBI" id="CHEBI:456216"/>
        <dbReference type="EC" id="2.7.11.1"/>
    </reaction>
</comment>
<dbReference type="CDD" id="cd14066">
    <property type="entry name" value="STKc_IRAK"/>
    <property type="match status" value="1"/>
</dbReference>
<dbReference type="PROSITE" id="PS50948">
    <property type="entry name" value="PAN"/>
    <property type="match status" value="1"/>
</dbReference>
<proteinExistence type="inferred from homology"/>
<dbReference type="InterPro" id="IPR003609">
    <property type="entry name" value="Pan_app"/>
</dbReference>
<dbReference type="SMART" id="SM00220">
    <property type="entry name" value="S_TKc"/>
    <property type="match status" value="1"/>
</dbReference>
<evidence type="ECO:0000256" key="11">
    <source>
        <dbReference type="ARBA" id="ARBA00023180"/>
    </source>
</evidence>
<keyword evidence="11" id="KW-0325">Glycoprotein</keyword>
<dbReference type="SMART" id="SM00473">
    <property type="entry name" value="PAN_AP"/>
    <property type="match status" value="1"/>
</dbReference>
<evidence type="ECO:0000256" key="8">
    <source>
        <dbReference type="ARBA" id="ARBA00022777"/>
    </source>
</evidence>
<comment type="similarity">
    <text evidence="14">Belongs to the protein kinase superfamily. Ser/Thr protein kinase family.</text>
</comment>
<dbReference type="InterPro" id="IPR036426">
    <property type="entry name" value="Bulb-type_lectin_dom_sf"/>
</dbReference>
<protein>
    <recommendedName>
        <fullName evidence="14">Receptor-like serine/threonine-protein kinase</fullName>
        <ecNumber evidence="14">2.7.11.1</ecNumber>
    </recommendedName>
</protein>
<dbReference type="FunFam" id="3.30.200.20:FF:000195">
    <property type="entry name" value="G-type lectin S-receptor-like serine/threonine-protein kinase"/>
    <property type="match status" value="1"/>
</dbReference>
<gene>
    <name evidence="21" type="ORF">ZOSMA_218G00130</name>
</gene>
<dbReference type="InterPro" id="IPR008271">
    <property type="entry name" value="Ser/Thr_kinase_AS"/>
</dbReference>
<dbReference type="PROSITE" id="PS50927">
    <property type="entry name" value="BULB_LECTIN"/>
    <property type="match status" value="1"/>
</dbReference>
<dbReference type="PANTHER" id="PTHR27002:SF1095">
    <property type="entry name" value="G-TYPE LECTIN S-RECEPTOR-LIKE SERINE_THREONINE-PROTEIN KINASE RKS1"/>
    <property type="match status" value="1"/>
</dbReference>
<dbReference type="PIRSF" id="PIRSF000641">
    <property type="entry name" value="SRK"/>
    <property type="match status" value="1"/>
</dbReference>
<dbReference type="OrthoDB" id="785331at2759"/>
<sequence>MRNSECPPPFFAFLLVIFISTFLLSLSHGLRDSIGENQILRDGDTLVSESGIFVLGFFNGNNINIEGRTTKTMYLGLWYNFSTDTVVWVANRENPITKSFAALQLNEKGCLNILQSKNPNMINGTNDVDVVWSSNSRILVENTKFTNQTVAKLSNSGNLRVTNGGLIWHSFDYPTDTYLPGMKLGFDKITKKEWFLTSWKQLGDPSRGDLMFKIDTGGSKQYFFFVKNQKIFRIGPWNGAWFNGLSGMITYEGMYRYVDNETTTFFTYDNVIDGTYLRCTIFPNMTVSVMVWMMKVPKWVILGNWKYKKPNWVLGNGVESAEDTCHLYSKCGPNGICKSQVQNPCECFHGFQPKSKSSWVTGDFTLGCQRTKNIICGDGDVFLKFNNLKIPDTTNSTIDKNMSLDECKHACKDNCSCVAYTPLYLAGYNPRGCIMWFGDLMDTNLVNQDTQDLYIRSTNSTNLTNSLLPIHDSSESKNKPVIIAVVSIGVFSFLLTIFIFLWIKAKKKNTRLQKGTTTSHHHNLSLNDEISLFDFSVISSATNNFSSENKIGQGGFGSVYKGTMPDGMDIAIKRLSKGSGQGLDEFRNEVVLIAKLQHKNLVRLLGWCMEEDERILVFEFMKNKSLDTIIFGDKRYLLDWPNRAEIIKGIARGLLYLHQDSRLKIIHRDLKAANILLDDAMNPKITDFGTARLFDADQLEENTGRIIGTYGYMSPEYASSGNFSIKSDVFSFGVLMLEITSGKKNRLYYKNDSNHNLLEEAWKLFNDQKSIMLLDESLSSSSNTSEVVRFIKIGLLCVQDRATDRPTICDVLFMLNNELTILQEPKRPAFCNDGNSKSSVDSLNFTINDVTFSQIEGR</sequence>
<keyword evidence="10" id="KW-1015">Disulfide bond</keyword>
<dbReference type="EC" id="2.7.11.1" evidence="14"/>
<evidence type="ECO:0000256" key="12">
    <source>
        <dbReference type="ARBA" id="ARBA00047899"/>
    </source>
</evidence>
<dbReference type="Pfam" id="PF00954">
    <property type="entry name" value="S_locus_glycop"/>
    <property type="match status" value="1"/>
</dbReference>
<dbReference type="PROSITE" id="PS50011">
    <property type="entry name" value="PROTEIN_KINASE_DOM"/>
    <property type="match status" value="1"/>
</dbReference>
<evidence type="ECO:0000256" key="7">
    <source>
        <dbReference type="ARBA" id="ARBA00022741"/>
    </source>
</evidence>
<dbReference type="Gene3D" id="3.50.4.10">
    <property type="entry name" value="Hepatocyte Growth Factor"/>
    <property type="match status" value="1"/>
</dbReference>
<feature type="domain" description="Apple" evidence="20">
    <location>
        <begin position="376"/>
        <end position="458"/>
    </location>
</feature>
<keyword evidence="7 14" id="KW-0547">Nucleotide-binding</keyword>
<dbReference type="InterPro" id="IPR011009">
    <property type="entry name" value="Kinase-like_dom_sf"/>
</dbReference>
<dbReference type="GO" id="GO:0005524">
    <property type="term" value="F:ATP binding"/>
    <property type="evidence" value="ECO:0007669"/>
    <property type="project" value="UniProtKB-UniRule"/>
</dbReference>
<dbReference type="CDD" id="cd01098">
    <property type="entry name" value="PAN_AP_plant"/>
    <property type="match status" value="1"/>
</dbReference>
<dbReference type="PROSITE" id="PS00107">
    <property type="entry name" value="PROTEIN_KINASE_ATP"/>
    <property type="match status" value="1"/>
</dbReference>
<evidence type="ECO:0000256" key="6">
    <source>
        <dbReference type="ARBA" id="ARBA00022729"/>
    </source>
</evidence>
<keyword evidence="22" id="KW-1185">Reference proteome</keyword>
<dbReference type="PANTHER" id="PTHR27002">
    <property type="entry name" value="RECEPTOR-LIKE SERINE/THREONINE-PROTEIN KINASE SD1-8"/>
    <property type="match status" value="1"/>
</dbReference>
<dbReference type="GO" id="GO:0005886">
    <property type="term" value="C:plasma membrane"/>
    <property type="evidence" value="ECO:0000318"/>
    <property type="project" value="GO_Central"/>
</dbReference>
<dbReference type="OMA" id="HACKDNC"/>
<dbReference type="GO" id="GO:0004674">
    <property type="term" value="F:protein serine/threonine kinase activity"/>
    <property type="evidence" value="ECO:0000318"/>
    <property type="project" value="GO_Central"/>
</dbReference>
<dbReference type="GO" id="GO:0106310">
    <property type="term" value="F:protein serine kinase activity"/>
    <property type="evidence" value="ECO:0007669"/>
    <property type="project" value="RHEA"/>
</dbReference>
<keyword evidence="8 14" id="KW-0418">Kinase</keyword>
<keyword evidence="4" id="KW-0245">EGF-like domain</keyword>
<dbReference type="InterPro" id="IPR024171">
    <property type="entry name" value="SRK-like_kinase"/>
</dbReference>
<evidence type="ECO:0000313" key="22">
    <source>
        <dbReference type="Proteomes" id="UP000036987"/>
    </source>
</evidence>
<evidence type="ECO:0000256" key="17">
    <source>
        <dbReference type="SAM" id="SignalP"/>
    </source>
</evidence>
<dbReference type="InterPro" id="IPR017441">
    <property type="entry name" value="Protein_kinase_ATP_BS"/>
</dbReference>
<keyword evidence="3 14" id="KW-0723">Serine/threonine-protein kinase</keyword>
<dbReference type="SMART" id="SM00108">
    <property type="entry name" value="B_lectin"/>
    <property type="match status" value="1"/>
</dbReference>
<evidence type="ECO:0000256" key="14">
    <source>
        <dbReference type="PIRNR" id="PIRNR000641"/>
    </source>
</evidence>
<accession>A0A0K9PK14</accession>
<keyword evidence="16" id="KW-0472">Membrane</keyword>
<dbReference type="Pfam" id="PF00069">
    <property type="entry name" value="Pkinase"/>
    <property type="match status" value="1"/>
</dbReference>